<reference evidence="2" key="1">
    <citation type="submission" date="2023-07" db="EMBL/GenBank/DDBJ databases">
        <title>Ureibacillus sp. isolated from freshwater well.</title>
        <authorList>
            <person name="Kirdat K."/>
            <person name="Bhatt A."/>
            <person name="Teware R."/>
            <person name="Bhavsar Y."/>
            <person name="Yadav A."/>
        </authorList>
    </citation>
    <scope>NUCLEOTIDE SEQUENCE</scope>
    <source>
        <strain evidence="2">BA0131</strain>
    </source>
</reference>
<accession>A0ABT8GL04</accession>
<dbReference type="PROSITE" id="PS50965">
    <property type="entry name" value="NERD"/>
    <property type="match status" value="1"/>
</dbReference>
<evidence type="ECO:0000313" key="3">
    <source>
        <dbReference type="Proteomes" id="UP001172743"/>
    </source>
</evidence>
<evidence type="ECO:0000259" key="1">
    <source>
        <dbReference type="PROSITE" id="PS50965"/>
    </source>
</evidence>
<comment type="caution">
    <text evidence="2">The sequence shown here is derived from an EMBL/GenBank/DDBJ whole genome shotgun (WGS) entry which is preliminary data.</text>
</comment>
<feature type="domain" description="NERD" evidence="1">
    <location>
        <begin position="42"/>
        <end position="161"/>
    </location>
</feature>
<dbReference type="EMBL" id="JAUHTQ010000001">
    <property type="protein sequence ID" value="MDN4492049.1"/>
    <property type="molecule type" value="Genomic_DNA"/>
</dbReference>
<proteinExistence type="predicted"/>
<protein>
    <submittedName>
        <fullName evidence="2">Nuclease-related domain-containing protein</fullName>
    </submittedName>
</protein>
<dbReference type="Proteomes" id="UP001172743">
    <property type="component" value="Unassembled WGS sequence"/>
</dbReference>
<dbReference type="InterPro" id="IPR011528">
    <property type="entry name" value="NERD"/>
</dbReference>
<organism evidence="2 3">
    <name type="scientific">Ureibacillus aquaedulcis</name>
    <dbReference type="NCBI Taxonomy" id="3058421"/>
    <lineage>
        <taxon>Bacteria</taxon>
        <taxon>Bacillati</taxon>
        <taxon>Bacillota</taxon>
        <taxon>Bacilli</taxon>
        <taxon>Bacillales</taxon>
        <taxon>Caryophanaceae</taxon>
        <taxon>Ureibacillus</taxon>
    </lineage>
</organism>
<name>A0ABT8GL04_9BACL</name>
<keyword evidence="3" id="KW-1185">Reference proteome</keyword>
<sequence>MEILKRQKSWKLLGLEALLRRLPDYDTGEFNFYKDMYTAQKKGYEGELSVDQMWIELNIPTPYALLHNFETINHAGYTHQIDTILLTPHFIWLLEIKNIGGRLDIDESKHQLIRTNSEGMVESFRNPVNQIKRHGKFISRKLRDLRMNLPVEYSIIIVSDYTIIGSIPKSISIFHANGLQTELDKLFNKHQGRGISLGQFEKIKTELLNIQQPKEWKAKVETKRLQKGVLCKKCDYKSVMIFEHGSFRCGKCGFKSKDAHLEALLDYRYLWSEWITNRELRDFLGVDSRFSIIRLLKDLNIEYQGTYRDRKYRIPESFE</sequence>
<evidence type="ECO:0000313" key="2">
    <source>
        <dbReference type="EMBL" id="MDN4492049.1"/>
    </source>
</evidence>
<dbReference type="RefSeq" id="WP_301136156.1">
    <property type="nucleotide sequence ID" value="NZ_JAUHTQ010000001.1"/>
</dbReference>
<dbReference type="Pfam" id="PF08378">
    <property type="entry name" value="NERD"/>
    <property type="match status" value="1"/>
</dbReference>
<gene>
    <name evidence="2" type="ORF">QYB95_00735</name>
</gene>